<protein>
    <submittedName>
        <fullName evidence="1">Uncharacterized protein</fullName>
    </submittedName>
</protein>
<organism evidence="1 2">
    <name type="scientific">Methanofollis formosanus</name>
    <dbReference type="NCBI Taxonomy" id="299308"/>
    <lineage>
        <taxon>Archaea</taxon>
        <taxon>Methanobacteriati</taxon>
        <taxon>Methanobacteriota</taxon>
        <taxon>Stenosarchaea group</taxon>
        <taxon>Methanomicrobia</taxon>
        <taxon>Methanomicrobiales</taxon>
        <taxon>Methanomicrobiaceae</taxon>
        <taxon>Methanofollis</taxon>
    </lineage>
</organism>
<reference evidence="1" key="1">
    <citation type="journal article" date="2005" name="Int. J. Syst. Evol. Microbiol.">
        <title>Methanofollis formosanus sp. nov., isolated from a fish pond.</title>
        <authorList>
            <person name="Wu S.Y."/>
            <person name="Chen S.C."/>
            <person name="Lai M.C."/>
        </authorList>
    </citation>
    <scope>NUCLEOTIDE SEQUENCE</scope>
    <source>
        <strain evidence="1">ML15</strain>
    </source>
</reference>
<proteinExistence type="predicted"/>
<reference evidence="1" key="2">
    <citation type="submission" date="2019-03" db="EMBL/GenBank/DDBJ databases">
        <authorList>
            <person name="Chen S.-C."/>
            <person name="Wu S.-Y."/>
            <person name="Lai M.-C."/>
        </authorList>
    </citation>
    <scope>NUCLEOTIDE SEQUENCE</scope>
    <source>
        <strain evidence="1">ML15</strain>
    </source>
</reference>
<keyword evidence="2" id="KW-1185">Reference proteome</keyword>
<dbReference type="EMBL" id="CP037968">
    <property type="protein sequence ID" value="QYZ78926.1"/>
    <property type="molecule type" value="Genomic_DNA"/>
</dbReference>
<gene>
    <name evidence="1" type="ORF">E2N92_05540</name>
</gene>
<dbReference type="OrthoDB" id="275335at2157"/>
<dbReference type="AlphaFoldDB" id="A0A8G1A1Y0"/>
<evidence type="ECO:0000313" key="2">
    <source>
        <dbReference type="Proteomes" id="UP000826709"/>
    </source>
</evidence>
<dbReference type="Proteomes" id="UP000826709">
    <property type="component" value="Chromosome"/>
</dbReference>
<sequence>MTYIGLDDIKDGICHTLSIFVEKDAALLDLEVDERALTHQIACYLKEPFSDWDVDCEYNRRGYGTKETSSGPKRPDIIVHHRNKHENRLIIEAKKNGNNTDDDDKKLKEFTKKSGKYGYDFGILLIIPGKNMPFTLRWYNDGKYIFEEHWPIGN</sequence>
<dbReference type="KEGG" id="mfk:E2N92_05540"/>
<evidence type="ECO:0000313" key="1">
    <source>
        <dbReference type="EMBL" id="QYZ78926.1"/>
    </source>
</evidence>
<accession>A0A8G1A1Y0</accession>
<dbReference type="RefSeq" id="WP_220682697.1">
    <property type="nucleotide sequence ID" value="NZ_CP037968.1"/>
</dbReference>
<name>A0A8G1A1Y0_9EURY</name>